<name>A0A1H6MU85_9GAMM</name>
<dbReference type="PANTHER" id="PTHR43885">
    <property type="entry name" value="HALOACID DEHALOGENASE-LIKE HYDROLASE"/>
    <property type="match status" value="1"/>
</dbReference>
<evidence type="ECO:0000313" key="1">
    <source>
        <dbReference type="EMBL" id="SEI03250.1"/>
    </source>
</evidence>
<dbReference type="InterPro" id="IPR041492">
    <property type="entry name" value="HAD_2"/>
</dbReference>
<dbReference type="STRING" id="173990.SAMN05660691_02949"/>
<proteinExistence type="predicted"/>
<dbReference type="AlphaFoldDB" id="A0A1H6MU85"/>
<sequence length="195" mass="21725">MQLQHIKAVVFDLDGTLVDSALDFPAMCDDIGWPHGTPLLETLAQVADPVERSRIEQIICQHELHGARQACWMPGAEECLQTLIKAGITLALLTRNMRAATQLTLQRLQIPIERVLTREDCAAKPDPAGLLHFAAQLQLPVEQMIYVGDYIFDIQTAANAGMASCLYLNQYNQHFAAQADWSFNHFNQLSAALLR</sequence>
<reference evidence="2" key="1">
    <citation type="submission" date="2016-10" db="EMBL/GenBank/DDBJ databases">
        <authorList>
            <person name="Varghese N."/>
            <person name="Submissions S."/>
        </authorList>
    </citation>
    <scope>NUCLEOTIDE SEQUENCE [LARGE SCALE GENOMIC DNA]</scope>
    <source>
        <strain evidence="2">DSM 17616</strain>
    </source>
</reference>
<dbReference type="EMBL" id="FNXF01000012">
    <property type="protein sequence ID" value="SEI03250.1"/>
    <property type="molecule type" value="Genomic_DNA"/>
</dbReference>
<dbReference type="NCBIfam" id="TIGR01509">
    <property type="entry name" value="HAD-SF-IA-v3"/>
    <property type="match status" value="1"/>
</dbReference>
<dbReference type="OrthoDB" id="9776368at2"/>
<organism evidence="1 2">
    <name type="scientific">Rheinheimera pacifica</name>
    <dbReference type="NCBI Taxonomy" id="173990"/>
    <lineage>
        <taxon>Bacteria</taxon>
        <taxon>Pseudomonadati</taxon>
        <taxon>Pseudomonadota</taxon>
        <taxon>Gammaproteobacteria</taxon>
        <taxon>Chromatiales</taxon>
        <taxon>Chromatiaceae</taxon>
        <taxon>Rheinheimera</taxon>
    </lineage>
</organism>
<dbReference type="InterPro" id="IPR023214">
    <property type="entry name" value="HAD_sf"/>
</dbReference>
<evidence type="ECO:0000313" key="2">
    <source>
        <dbReference type="Proteomes" id="UP000199371"/>
    </source>
</evidence>
<dbReference type="PANTHER" id="PTHR43885:SF1">
    <property type="entry name" value="SUPERFAMILY HYDROLASE, PUTATIVE (AFU_ORTHOLOGUE AFUA_4G13290)-RELATED"/>
    <property type="match status" value="1"/>
</dbReference>
<dbReference type="Gene3D" id="3.40.50.1000">
    <property type="entry name" value="HAD superfamily/HAD-like"/>
    <property type="match status" value="1"/>
</dbReference>
<dbReference type="NCBIfam" id="TIGR01549">
    <property type="entry name" value="HAD-SF-IA-v1"/>
    <property type="match status" value="1"/>
</dbReference>
<dbReference type="Pfam" id="PF13419">
    <property type="entry name" value="HAD_2"/>
    <property type="match status" value="1"/>
</dbReference>
<dbReference type="InterPro" id="IPR036412">
    <property type="entry name" value="HAD-like_sf"/>
</dbReference>
<protein>
    <submittedName>
        <fullName evidence="1">Haloacid dehalogenase superfamily, subfamily IA, variant 3 with third motif having DD or ED/haloacid dehalogenase superfamily, subfamily IA, variant 1 with third motif having Dx(3-4)D or Dx(3-4)E</fullName>
    </submittedName>
</protein>
<dbReference type="InterPro" id="IPR006439">
    <property type="entry name" value="HAD-SF_hydro_IA"/>
</dbReference>
<accession>A0A1H6MU85</accession>
<dbReference type="SFLD" id="SFLDS00003">
    <property type="entry name" value="Haloacid_Dehalogenase"/>
    <property type="match status" value="1"/>
</dbReference>
<keyword evidence="2" id="KW-1185">Reference proteome</keyword>
<dbReference type="Gene3D" id="1.10.260.80">
    <property type="match status" value="1"/>
</dbReference>
<dbReference type="Proteomes" id="UP000199371">
    <property type="component" value="Unassembled WGS sequence"/>
</dbReference>
<dbReference type="RefSeq" id="WP_092794970.1">
    <property type="nucleotide sequence ID" value="NZ_FNXF01000012.1"/>
</dbReference>
<dbReference type="SUPFAM" id="SSF56784">
    <property type="entry name" value="HAD-like"/>
    <property type="match status" value="1"/>
</dbReference>
<dbReference type="SFLD" id="SFLDG01129">
    <property type="entry name" value="C1.5:_HAD__Beta-PGM__Phosphata"/>
    <property type="match status" value="1"/>
</dbReference>
<gene>
    <name evidence="1" type="ORF">SAMN05660691_02949</name>
</gene>